<feature type="region of interest" description="Disordered" evidence="1">
    <location>
        <begin position="19"/>
        <end position="152"/>
    </location>
</feature>
<evidence type="ECO:0000256" key="1">
    <source>
        <dbReference type="SAM" id="MobiDB-lite"/>
    </source>
</evidence>
<dbReference type="RefSeq" id="WP_256506828.1">
    <property type="nucleotide sequence ID" value="NZ_CP101740.1"/>
</dbReference>
<proteinExistence type="predicted"/>
<dbReference type="EMBL" id="CP101740">
    <property type="protein sequence ID" value="UUL82984.1"/>
    <property type="molecule type" value="Genomic_DNA"/>
</dbReference>
<organism evidence="3 4">
    <name type="scientific">Sphingomonas qomolangmaensis</name>
    <dbReference type="NCBI Taxonomy" id="2918765"/>
    <lineage>
        <taxon>Bacteria</taxon>
        <taxon>Pseudomonadati</taxon>
        <taxon>Pseudomonadota</taxon>
        <taxon>Alphaproteobacteria</taxon>
        <taxon>Sphingomonadales</taxon>
        <taxon>Sphingomonadaceae</taxon>
        <taxon>Sphingomonas</taxon>
    </lineage>
</organism>
<sequence length="152" mass="15156">MKFIAMTAALALSSAAFAQTAPTNSGNMPPSGADAPMSSADAPASQGSTMEPTAPDAAQDAPPMTTPDSTMPPASPAGQPMEQQPMASGSGSMTTGGYMPAQPPMSGPAQAGATVRVQASMSPSQAFPPPAPKAEYPVCKRGQTDGCRNRGE</sequence>
<feature type="compositionally biased region" description="Low complexity" evidence="1">
    <location>
        <begin position="28"/>
        <end position="45"/>
    </location>
</feature>
<accession>A0ABY5LB19</accession>
<keyword evidence="4" id="KW-1185">Reference proteome</keyword>
<name>A0ABY5LB19_9SPHN</name>
<evidence type="ECO:0000313" key="3">
    <source>
        <dbReference type="EMBL" id="UUL82984.1"/>
    </source>
</evidence>
<feature type="chain" id="PRO_5047115461" description="Fe-S oxidoreductase" evidence="2">
    <location>
        <begin position="19"/>
        <end position="152"/>
    </location>
</feature>
<feature type="compositionally biased region" description="Low complexity" evidence="1">
    <location>
        <begin position="88"/>
        <end position="97"/>
    </location>
</feature>
<evidence type="ECO:0008006" key="5">
    <source>
        <dbReference type="Google" id="ProtNLM"/>
    </source>
</evidence>
<keyword evidence="2" id="KW-0732">Signal</keyword>
<protein>
    <recommendedName>
        <fullName evidence="5">Fe-S oxidoreductase</fullName>
    </recommendedName>
</protein>
<reference evidence="3" key="1">
    <citation type="submission" date="2022-07" db="EMBL/GenBank/DDBJ databases">
        <title>Sphingomonas sp. nov., a novel bacterium isolated from the north slope of the Mount Everest.</title>
        <authorList>
            <person name="Cui X."/>
            <person name="Liu Y."/>
        </authorList>
    </citation>
    <scope>NUCLEOTIDE SEQUENCE</scope>
    <source>
        <strain evidence="3">S5-59</strain>
    </source>
</reference>
<dbReference type="Proteomes" id="UP001058533">
    <property type="component" value="Chromosome"/>
</dbReference>
<feature type="signal peptide" evidence="2">
    <location>
        <begin position="1"/>
        <end position="18"/>
    </location>
</feature>
<evidence type="ECO:0000313" key="4">
    <source>
        <dbReference type="Proteomes" id="UP001058533"/>
    </source>
</evidence>
<evidence type="ECO:0000256" key="2">
    <source>
        <dbReference type="SAM" id="SignalP"/>
    </source>
</evidence>
<gene>
    <name evidence="3" type="ORF">NMP03_01740</name>
</gene>
<feature type="compositionally biased region" description="Low complexity" evidence="1">
    <location>
        <begin position="52"/>
        <end position="72"/>
    </location>
</feature>